<organism evidence="10 11">
    <name type="scientific">Sporothrix stenoceras</name>
    <dbReference type="NCBI Taxonomy" id="5173"/>
    <lineage>
        <taxon>Eukaryota</taxon>
        <taxon>Fungi</taxon>
        <taxon>Dikarya</taxon>
        <taxon>Ascomycota</taxon>
        <taxon>Pezizomycotina</taxon>
        <taxon>Sordariomycetes</taxon>
        <taxon>Sordariomycetidae</taxon>
        <taxon>Ophiostomatales</taxon>
        <taxon>Ophiostomataceae</taxon>
        <taxon>Sporothrix</taxon>
    </lineage>
</organism>
<evidence type="ECO:0000256" key="5">
    <source>
        <dbReference type="ARBA" id="ARBA00022946"/>
    </source>
</evidence>
<evidence type="ECO:0000256" key="3">
    <source>
        <dbReference type="ARBA" id="ARBA00010787"/>
    </source>
</evidence>
<feature type="region of interest" description="Disordered" evidence="9">
    <location>
        <begin position="299"/>
        <end position="347"/>
    </location>
</feature>
<proteinExistence type="inferred from homology"/>
<gene>
    <name evidence="10" type="primary">ATP25</name>
    <name evidence="10" type="ORF">Sste5346_001469</name>
</gene>
<comment type="caution">
    <text evidence="10">The sequence shown here is derived from an EMBL/GenBank/DDBJ whole genome shotgun (WGS) entry which is preliminary data.</text>
</comment>
<dbReference type="PANTHER" id="PTHR28087:SF1">
    <property type="entry name" value="ATPASE SYNTHESIS PROTEIN 25, MITOCHONDRIAL"/>
    <property type="match status" value="1"/>
</dbReference>
<dbReference type="InterPro" id="IPR040152">
    <property type="entry name" value="Atp25"/>
</dbReference>
<protein>
    <recommendedName>
        <fullName evidence="8">ATPase synthesis protein 25</fullName>
    </recommendedName>
</protein>
<feature type="compositionally biased region" description="Low complexity" evidence="9">
    <location>
        <begin position="26"/>
        <end position="38"/>
    </location>
</feature>
<feature type="compositionally biased region" description="Low complexity" evidence="9">
    <location>
        <begin position="322"/>
        <end position="333"/>
    </location>
</feature>
<keyword evidence="4 8" id="KW-0999">Mitochondrion inner membrane</keyword>
<keyword evidence="5 8" id="KW-0809">Transit peptide</keyword>
<evidence type="ECO:0000256" key="7">
    <source>
        <dbReference type="ARBA" id="ARBA00023136"/>
    </source>
</evidence>
<dbReference type="PANTHER" id="PTHR28087">
    <property type="entry name" value="ATPASE SYNTHESIS PROTEIN 25, MITOCHONDRIAL"/>
    <property type="match status" value="1"/>
</dbReference>
<evidence type="ECO:0000256" key="4">
    <source>
        <dbReference type="ARBA" id="ARBA00022792"/>
    </source>
</evidence>
<keyword evidence="11" id="KW-1185">Reference proteome</keyword>
<reference evidence="10 11" key="1">
    <citation type="journal article" date="2024" name="IMA Fungus">
        <title>IMA Genome - F19 : A genome assembly and annotation guide to empower mycologists, including annotated draft genome sequences of Ceratocystis pirilliformis, Diaporthe australafricana, Fusarium ophioides, Paecilomyces lecythidis, and Sporothrix stenoceras.</title>
        <authorList>
            <person name="Aylward J."/>
            <person name="Wilson A.M."/>
            <person name="Visagie C.M."/>
            <person name="Spraker J."/>
            <person name="Barnes I."/>
            <person name="Buitendag C."/>
            <person name="Ceriani C."/>
            <person name="Del Mar Angel L."/>
            <person name="du Plessis D."/>
            <person name="Fuchs T."/>
            <person name="Gasser K."/>
            <person name="Kramer D."/>
            <person name="Li W."/>
            <person name="Munsamy K."/>
            <person name="Piso A."/>
            <person name="Price J.L."/>
            <person name="Sonnekus B."/>
            <person name="Thomas C."/>
            <person name="van der Nest A."/>
            <person name="van Dijk A."/>
            <person name="van Heerden A."/>
            <person name="van Vuuren N."/>
            <person name="Yilmaz N."/>
            <person name="Duong T.A."/>
            <person name="van der Merwe N.A."/>
            <person name="Wingfield M.J."/>
            <person name="Wingfield B.D."/>
        </authorList>
    </citation>
    <scope>NUCLEOTIDE SEQUENCE [LARGE SCALE GENOMIC DNA]</scope>
    <source>
        <strain evidence="10 11">CMW 5346</strain>
    </source>
</reference>
<feature type="compositionally biased region" description="Low complexity" evidence="9">
    <location>
        <begin position="302"/>
        <end position="314"/>
    </location>
</feature>
<evidence type="ECO:0000256" key="2">
    <source>
        <dbReference type="ARBA" id="ARBA00004443"/>
    </source>
</evidence>
<dbReference type="InterPro" id="IPR043519">
    <property type="entry name" value="NT_sf"/>
</dbReference>
<dbReference type="Gene3D" id="3.30.460.10">
    <property type="entry name" value="Beta Polymerase, domain 2"/>
    <property type="match status" value="1"/>
</dbReference>
<accession>A0ABR3ZRR1</accession>
<evidence type="ECO:0000256" key="8">
    <source>
        <dbReference type="RuleBase" id="RU367062"/>
    </source>
</evidence>
<feature type="region of interest" description="Disordered" evidence="9">
    <location>
        <begin position="1"/>
        <end position="39"/>
    </location>
</feature>
<comment type="function">
    <text evidence="1">Probable mitochondrial mRNA stabilization factor.</text>
</comment>
<feature type="compositionally biased region" description="Acidic residues" evidence="9">
    <location>
        <begin position="1"/>
        <end position="12"/>
    </location>
</feature>
<keyword evidence="6 8" id="KW-0496">Mitochondrion</keyword>
<comment type="similarity">
    <text evidence="3 8">Belongs to the ATP25 family.</text>
</comment>
<dbReference type="EMBL" id="JAWCUI010000005">
    <property type="protein sequence ID" value="KAL1902488.1"/>
    <property type="molecule type" value="Genomic_DNA"/>
</dbReference>
<evidence type="ECO:0000313" key="10">
    <source>
        <dbReference type="EMBL" id="KAL1902488.1"/>
    </source>
</evidence>
<comment type="subcellular location">
    <subcellularLocation>
        <location evidence="2 8">Mitochondrion inner membrane</location>
        <topology evidence="2 8">Peripheral membrane protein</topology>
        <orientation evidence="2 8">Matrix side</orientation>
    </subcellularLocation>
</comment>
<name>A0ABR3ZRR1_9PEZI</name>
<sequence>MEDEMLIPEEEAETKTEKADKASIESTTTSSTTPSSSSDLPWYLKIDIPKHDTLTPHDVPLPDIPPESPTLLTPMVSFIADDLGLDDLNLLDLRALDPPAGLGPDLLMLFGSARSERHLHVSADRLVRWLRSHGIHANADGLLGRNELKIKLRRKARRAKLLGTTNMGQLEAASNSGANVVDDGISTQWVCLHAGTLGRSVGEGASTDAEGRTSGFGSVRSAGTTVVVQMLTEAKRKQLDLETLWSKNLVRSVQARKDAGEELSEWTLAAAEAAKERLTGKQDELEVEEEAGFNDAFAVETSSSNSPKSPSYNPFASGTQKRSFSTSARRSAALENAQSSTTTPPDMDIVSSLTQTWLGEDDIAKLSTRLAQDSAGKAQLQKQLIRYLDTLPPLELLDALDSITIRSRTIGSVERAPGSKSDSTQSISSSMKSATAASSTKFIAASVACMRDVPPAQTWALRAHVHARALMHRHDKYDVAGLADLISEMQEGGLPVTRELCTMLLQALFVQHPSESGRQLGMSAEEQAEHELEALSQKREVALSLLTTMYERGQETIARDVIVAMIAPLARFNGVVKARNEANAVFAERRNKNKAVTEATLAPELDENGVPRFEAVNDVLLNVAVEDMDVDAQLESDKQDNIEVSPAVRAADALQTTLEALLHQADLPCLSDGQMISLFRAYAAAEDWTRFWNVWRMPPQHGLPRSAALYAYVYRRMAKTGHMALCRDAVRRCFHEMLHEQVPVLPKGSVYNALKDCIRVADPYAETKAKNLPDLQAGMSKEQLRVSRSEFVQILQTVESLR</sequence>
<dbReference type="Proteomes" id="UP001583186">
    <property type="component" value="Unassembled WGS sequence"/>
</dbReference>
<keyword evidence="7 8" id="KW-0472">Membrane</keyword>
<evidence type="ECO:0000256" key="9">
    <source>
        <dbReference type="SAM" id="MobiDB-lite"/>
    </source>
</evidence>
<evidence type="ECO:0000313" key="11">
    <source>
        <dbReference type="Proteomes" id="UP001583186"/>
    </source>
</evidence>
<comment type="function">
    <text evidence="8">Mitochondrial mRNA stabilization factor.</text>
</comment>
<evidence type="ECO:0000256" key="1">
    <source>
        <dbReference type="ARBA" id="ARBA00003470"/>
    </source>
</evidence>
<evidence type="ECO:0000256" key="6">
    <source>
        <dbReference type="ARBA" id="ARBA00023128"/>
    </source>
</evidence>
<feature type="compositionally biased region" description="Basic and acidic residues" evidence="9">
    <location>
        <begin position="13"/>
        <end position="23"/>
    </location>
</feature>